<evidence type="ECO:0000313" key="5">
    <source>
        <dbReference type="Proteomes" id="UP001143362"/>
    </source>
</evidence>
<keyword evidence="2" id="KW-0418">Kinase</keyword>
<comment type="similarity">
    <text evidence="3">Belongs to the bacterial glucokinase family.</text>
</comment>
<evidence type="ECO:0000256" key="2">
    <source>
        <dbReference type="ARBA" id="ARBA00022777"/>
    </source>
</evidence>
<keyword evidence="5" id="KW-1185">Reference proteome</keyword>
<evidence type="ECO:0000256" key="3">
    <source>
        <dbReference type="RuleBase" id="RU004046"/>
    </source>
</evidence>
<dbReference type="InterPro" id="IPR043129">
    <property type="entry name" value="ATPase_NBD"/>
</dbReference>
<dbReference type="NCBIfam" id="NF009073">
    <property type="entry name" value="PRK12408.1"/>
    <property type="match status" value="1"/>
</dbReference>
<protein>
    <submittedName>
        <fullName evidence="4">Glucokinase</fullName>
        <ecNumber evidence="4">2.7.1.2</ecNumber>
    </submittedName>
</protein>
<evidence type="ECO:0000313" key="4">
    <source>
        <dbReference type="EMBL" id="MCX2980094.1"/>
    </source>
</evidence>
<dbReference type="PANTHER" id="PTHR47690">
    <property type="entry name" value="GLUCOKINASE"/>
    <property type="match status" value="1"/>
</dbReference>
<proteinExistence type="inferred from homology"/>
<dbReference type="InterPro" id="IPR050201">
    <property type="entry name" value="Bacterial_glucokinase"/>
</dbReference>
<name>A0ABT3TCT3_9GAMM</name>
<dbReference type="SUPFAM" id="SSF53067">
    <property type="entry name" value="Actin-like ATPase domain"/>
    <property type="match status" value="1"/>
</dbReference>
<evidence type="ECO:0000256" key="1">
    <source>
        <dbReference type="ARBA" id="ARBA00022679"/>
    </source>
</evidence>
<dbReference type="GO" id="GO:0004340">
    <property type="term" value="F:glucokinase activity"/>
    <property type="evidence" value="ECO:0007669"/>
    <property type="project" value="UniProtKB-EC"/>
</dbReference>
<dbReference type="PANTHER" id="PTHR47690:SF1">
    <property type="entry name" value="GLUCOKINASE"/>
    <property type="match status" value="1"/>
</dbReference>
<dbReference type="Gene3D" id="3.30.420.40">
    <property type="match status" value="1"/>
</dbReference>
<gene>
    <name evidence="4" type="primary">glk</name>
    <name evidence="4" type="ORF">EYC98_04350</name>
</gene>
<dbReference type="InterPro" id="IPR003836">
    <property type="entry name" value="Glucokinase"/>
</dbReference>
<dbReference type="NCBIfam" id="TIGR00749">
    <property type="entry name" value="glk"/>
    <property type="match status" value="1"/>
</dbReference>
<reference evidence="4" key="1">
    <citation type="submission" date="2019-02" db="EMBL/GenBank/DDBJ databases">
        <authorList>
            <person name="Li S.-H."/>
        </authorList>
    </citation>
    <scope>NUCLEOTIDE SEQUENCE</scope>
    <source>
        <strain evidence="4">IMCC14734</strain>
    </source>
</reference>
<dbReference type="Pfam" id="PF02685">
    <property type="entry name" value="Glucokinase"/>
    <property type="match status" value="1"/>
</dbReference>
<sequence length="311" mass="33155">MSLRLVADVGGTNVRLALYDEERGELRDMQTRNCVEYPNFSDAIESYLNNVHEHPESACFAIAAIIDGDWVDMTNADWKFSCRELVQQFGFSQLRLINDFEAIAHSLPSLQPSQLVSLTPGLTFAKHDLIAIGPGTGLGGALFRKGAEVVACEPGHAGLSPATALELELFSVLQAEAGEVYAELLLSGPGLQRLYLALAQVKGQRPEAFAPHQISEHAVAGTDPLCNQALDTFCGLLGSAAGNFAVSSGCYGGCYLAGGILPRFVDYLQQSSFRQRFADKGAMRATLEQVAIAVIVEPNPGLLGAAGVALQ</sequence>
<dbReference type="Proteomes" id="UP001143362">
    <property type="component" value="Unassembled WGS sequence"/>
</dbReference>
<dbReference type="Gene3D" id="3.40.367.20">
    <property type="match status" value="1"/>
</dbReference>
<dbReference type="EMBL" id="SHNN01000001">
    <property type="protein sequence ID" value="MCX2980094.1"/>
    <property type="molecule type" value="Genomic_DNA"/>
</dbReference>
<organism evidence="4 5">
    <name type="scientific">Candidatus Litorirhabdus singularis</name>
    <dbReference type="NCBI Taxonomy" id="2518993"/>
    <lineage>
        <taxon>Bacteria</taxon>
        <taxon>Pseudomonadati</taxon>
        <taxon>Pseudomonadota</taxon>
        <taxon>Gammaproteobacteria</taxon>
        <taxon>Cellvibrionales</taxon>
        <taxon>Halieaceae</taxon>
        <taxon>Candidatus Litorirhabdus</taxon>
    </lineage>
</organism>
<keyword evidence="1 4" id="KW-0808">Transferase</keyword>
<dbReference type="RefSeq" id="WP_279244073.1">
    <property type="nucleotide sequence ID" value="NZ_SHNN01000001.1"/>
</dbReference>
<dbReference type="CDD" id="cd24008">
    <property type="entry name" value="ASKHA_NBD_GLK"/>
    <property type="match status" value="1"/>
</dbReference>
<dbReference type="EC" id="2.7.1.2" evidence="4"/>
<accession>A0ABT3TCT3</accession>
<comment type="caution">
    <text evidence="4">The sequence shown here is derived from an EMBL/GenBank/DDBJ whole genome shotgun (WGS) entry which is preliminary data.</text>
</comment>